<evidence type="ECO:0000256" key="1">
    <source>
        <dbReference type="ARBA" id="ARBA00022605"/>
    </source>
</evidence>
<dbReference type="GO" id="GO:0016746">
    <property type="term" value="F:acyltransferase activity"/>
    <property type="evidence" value="ECO:0007669"/>
    <property type="project" value="UniProtKB-KW"/>
</dbReference>
<dbReference type="EMBL" id="FNUV01000001">
    <property type="protein sequence ID" value="SEF47197.1"/>
    <property type="molecule type" value="Genomic_DNA"/>
</dbReference>
<evidence type="ECO:0000256" key="3">
    <source>
        <dbReference type="ARBA" id="ARBA00023315"/>
    </source>
</evidence>
<evidence type="ECO:0000313" key="5">
    <source>
        <dbReference type="Proteomes" id="UP000236735"/>
    </source>
</evidence>
<dbReference type="InterPro" id="IPR042122">
    <property type="entry name" value="Ser_AcTrfase_N_sf"/>
</dbReference>
<dbReference type="SUPFAM" id="SSF51161">
    <property type="entry name" value="Trimeric LpxA-like enzymes"/>
    <property type="match status" value="1"/>
</dbReference>
<keyword evidence="2 4" id="KW-0808">Transferase</keyword>
<dbReference type="InterPro" id="IPR045304">
    <property type="entry name" value="LbH_SAT"/>
</dbReference>
<keyword evidence="1" id="KW-0028">Amino-acid biosynthesis</keyword>
<dbReference type="CDD" id="cd03354">
    <property type="entry name" value="LbH_SAT"/>
    <property type="match status" value="1"/>
</dbReference>
<evidence type="ECO:0000256" key="2">
    <source>
        <dbReference type="ARBA" id="ARBA00022679"/>
    </source>
</evidence>
<dbReference type="AlphaFoldDB" id="A0A1H5SBL9"/>
<dbReference type="PANTHER" id="PTHR42811">
    <property type="entry name" value="SERINE ACETYLTRANSFERASE"/>
    <property type="match status" value="1"/>
</dbReference>
<organism evidence="4 5">
    <name type="scientific">Xylanibacter ruminicola</name>
    <name type="common">Prevotella ruminicola</name>
    <dbReference type="NCBI Taxonomy" id="839"/>
    <lineage>
        <taxon>Bacteria</taxon>
        <taxon>Pseudomonadati</taxon>
        <taxon>Bacteroidota</taxon>
        <taxon>Bacteroidia</taxon>
        <taxon>Bacteroidales</taxon>
        <taxon>Prevotellaceae</taxon>
        <taxon>Xylanibacter</taxon>
    </lineage>
</organism>
<keyword evidence="3" id="KW-0012">Acyltransferase</keyword>
<dbReference type="InterPro" id="IPR011004">
    <property type="entry name" value="Trimer_LpxA-like_sf"/>
</dbReference>
<gene>
    <name evidence="4" type="ORF">SAMN05216354_0576</name>
</gene>
<dbReference type="Gene3D" id="1.10.3130.10">
    <property type="entry name" value="serine acetyltransferase, domain 1"/>
    <property type="match status" value="1"/>
</dbReference>
<protein>
    <submittedName>
        <fullName evidence="4">Serine O-acetyltransferase</fullName>
    </submittedName>
</protein>
<dbReference type="GO" id="GO:0008652">
    <property type="term" value="P:amino acid biosynthetic process"/>
    <property type="evidence" value="ECO:0007669"/>
    <property type="project" value="UniProtKB-KW"/>
</dbReference>
<name>A0A1H5SBL9_XYLRU</name>
<sequence length="319" mass="35937">MRFYSFIRTFATDMDKKKQNETLRKNVALLSKYSENEAGMMPATVAPLPSVEQVKLIVKLVKSIIFPDYFNKRQPDETIRSYYIGVHMEELLTQLTKQIAHGLQFCEDCEQMYTKEQVYNEAERLALEFIDTLPEIKRLLYTDVQAMFDNDPAVSNYGEVIFCYPVMNAMTHYRVAHRLHELKVPVIPRIITELAHSKTGIDIHPGAKIGEYFSIDHGTGVVIGETAIIGNHVSLYQGVTLGAKSFKYDENGNMLNVPRHPILEDHVTVYSNASILGRITIGHHSVIGGNIWLTHSVPPNSRILQSKAVDAGFQDGAGI</sequence>
<accession>A0A1H5SBL9</accession>
<evidence type="ECO:0000313" key="4">
    <source>
        <dbReference type="EMBL" id="SEF47197.1"/>
    </source>
</evidence>
<dbReference type="Gene3D" id="2.160.10.10">
    <property type="entry name" value="Hexapeptide repeat proteins"/>
    <property type="match status" value="1"/>
</dbReference>
<dbReference type="FunFam" id="2.160.10.10:FF:000015">
    <property type="entry name" value="Serine acetyltransferase, plasmid"/>
    <property type="match status" value="1"/>
</dbReference>
<proteinExistence type="predicted"/>
<reference evidence="4 5" key="1">
    <citation type="submission" date="2016-10" db="EMBL/GenBank/DDBJ databases">
        <authorList>
            <person name="de Groot N.N."/>
        </authorList>
    </citation>
    <scope>NUCLEOTIDE SEQUENCE [LARGE SCALE GENOMIC DNA]</scope>
    <source>
        <strain evidence="4 5">AR32</strain>
    </source>
</reference>
<dbReference type="Proteomes" id="UP000236735">
    <property type="component" value="Unassembled WGS sequence"/>
</dbReference>